<reference evidence="4" key="1">
    <citation type="submission" date="2021-02" db="EMBL/GenBank/DDBJ databases">
        <authorList>
            <person name="Palmer J.M."/>
        </authorList>
    </citation>
    <scope>NUCLEOTIDE SEQUENCE</scope>
    <source>
        <strain evidence="4">SCRP734</strain>
    </source>
</reference>
<dbReference type="EMBL" id="JAGDFM010000054">
    <property type="protein sequence ID" value="KAG7388768.1"/>
    <property type="molecule type" value="Genomic_DNA"/>
</dbReference>
<feature type="domain" description="Phytotoxin PcF" evidence="3">
    <location>
        <begin position="24"/>
        <end position="67"/>
    </location>
</feature>
<feature type="region of interest" description="Disordered" evidence="1">
    <location>
        <begin position="109"/>
        <end position="129"/>
    </location>
</feature>
<evidence type="ECO:0000256" key="1">
    <source>
        <dbReference type="SAM" id="MobiDB-lite"/>
    </source>
</evidence>
<accession>A0A8T1W7S5</accession>
<dbReference type="Proteomes" id="UP000694044">
    <property type="component" value="Unassembled WGS sequence"/>
</dbReference>
<dbReference type="OrthoDB" id="110947at2759"/>
<keyword evidence="2" id="KW-0732">Signal</keyword>
<dbReference type="InterPro" id="IPR018570">
    <property type="entry name" value="Phytotoxin_PcF"/>
</dbReference>
<protein>
    <recommendedName>
        <fullName evidence="3">Phytotoxin PcF domain-containing protein</fullName>
    </recommendedName>
</protein>
<dbReference type="Pfam" id="PF09461">
    <property type="entry name" value="PcF"/>
    <property type="match status" value="1"/>
</dbReference>
<evidence type="ECO:0000313" key="5">
    <source>
        <dbReference type="Proteomes" id="UP000694044"/>
    </source>
</evidence>
<evidence type="ECO:0000256" key="2">
    <source>
        <dbReference type="SAM" id="SignalP"/>
    </source>
</evidence>
<evidence type="ECO:0000313" key="4">
    <source>
        <dbReference type="EMBL" id="KAG7388768.1"/>
    </source>
</evidence>
<name>A0A8T1W7S5_9STRA</name>
<sequence>MNFKTCFAIALAAVVATVVSAEDPLYCQATGCPTLYSEANLAVSKDCRDEGLIGDAFHGCCEKKCGATNLSFLSDYRNNDQCPDTCFCLAIIADALLTPSPPLAKMDGVRREAPQPPGVLTEGGRSDEAPARGVRCMVSYLPNLERKDEIRAAPS</sequence>
<feature type="signal peptide" evidence="2">
    <location>
        <begin position="1"/>
        <end position="21"/>
    </location>
</feature>
<gene>
    <name evidence="4" type="ORF">PHYPSEUDO_011787</name>
</gene>
<evidence type="ECO:0000259" key="3">
    <source>
        <dbReference type="Pfam" id="PF09461"/>
    </source>
</evidence>
<organism evidence="4 5">
    <name type="scientific">Phytophthora pseudosyringae</name>
    <dbReference type="NCBI Taxonomy" id="221518"/>
    <lineage>
        <taxon>Eukaryota</taxon>
        <taxon>Sar</taxon>
        <taxon>Stramenopiles</taxon>
        <taxon>Oomycota</taxon>
        <taxon>Peronosporomycetes</taxon>
        <taxon>Peronosporales</taxon>
        <taxon>Peronosporaceae</taxon>
        <taxon>Phytophthora</taxon>
    </lineage>
</organism>
<keyword evidence="5" id="KW-1185">Reference proteome</keyword>
<feature type="chain" id="PRO_5035748438" description="Phytotoxin PcF domain-containing protein" evidence="2">
    <location>
        <begin position="22"/>
        <end position="155"/>
    </location>
</feature>
<dbReference type="AlphaFoldDB" id="A0A8T1W7S5"/>
<proteinExistence type="predicted"/>
<comment type="caution">
    <text evidence="4">The sequence shown here is derived from an EMBL/GenBank/DDBJ whole genome shotgun (WGS) entry which is preliminary data.</text>
</comment>